<evidence type="ECO:0000313" key="3">
    <source>
        <dbReference type="Proteomes" id="UP001152622"/>
    </source>
</evidence>
<name>A0A9Q1G857_SYNKA</name>
<keyword evidence="3" id="KW-1185">Reference proteome</keyword>
<evidence type="ECO:0000313" key="2">
    <source>
        <dbReference type="EMBL" id="KAJ8376813.1"/>
    </source>
</evidence>
<protein>
    <submittedName>
        <fullName evidence="2">Uncharacterized protein</fullName>
    </submittedName>
</protein>
<dbReference type="EMBL" id="JAINUF010000002">
    <property type="protein sequence ID" value="KAJ8376813.1"/>
    <property type="molecule type" value="Genomic_DNA"/>
</dbReference>
<gene>
    <name evidence="2" type="ORF">SKAU_G00073930</name>
</gene>
<comment type="caution">
    <text evidence="2">The sequence shown here is derived from an EMBL/GenBank/DDBJ whole genome shotgun (WGS) entry which is preliminary data.</text>
</comment>
<accession>A0A9Q1G857</accession>
<dbReference type="AlphaFoldDB" id="A0A9Q1G857"/>
<reference evidence="2" key="1">
    <citation type="journal article" date="2023" name="Science">
        <title>Genome structures resolve the early diversification of teleost fishes.</title>
        <authorList>
            <person name="Parey E."/>
            <person name="Louis A."/>
            <person name="Montfort J."/>
            <person name="Bouchez O."/>
            <person name="Roques C."/>
            <person name="Iampietro C."/>
            <person name="Lluch J."/>
            <person name="Castinel A."/>
            <person name="Donnadieu C."/>
            <person name="Desvignes T."/>
            <person name="Floi Bucao C."/>
            <person name="Jouanno E."/>
            <person name="Wen M."/>
            <person name="Mejri S."/>
            <person name="Dirks R."/>
            <person name="Jansen H."/>
            <person name="Henkel C."/>
            <person name="Chen W.J."/>
            <person name="Zahm M."/>
            <person name="Cabau C."/>
            <person name="Klopp C."/>
            <person name="Thompson A.W."/>
            <person name="Robinson-Rechavi M."/>
            <person name="Braasch I."/>
            <person name="Lecointre G."/>
            <person name="Bobe J."/>
            <person name="Postlethwait J.H."/>
            <person name="Berthelot C."/>
            <person name="Roest Crollius H."/>
            <person name="Guiguen Y."/>
        </authorList>
    </citation>
    <scope>NUCLEOTIDE SEQUENCE</scope>
    <source>
        <strain evidence="2">WJC10195</strain>
    </source>
</reference>
<feature type="region of interest" description="Disordered" evidence="1">
    <location>
        <begin position="36"/>
        <end position="64"/>
    </location>
</feature>
<evidence type="ECO:0000256" key="1">
    <source>
        <dbReference type="SAM" id="MobiDB-lite"/>
    </source>
</evidence>
<organism evidence="2 3">
    <name type="scientific">Synaphobranchus kaupii</name>
    <name type="common">Kaup's arrowtooth eel</name>
    <dbReference type="NCBI Taxonomy" id="118154"/>
    <lineage>
        <taxon>Eukaryota</taxon>
        <taxon>Metazoa</taxon>
        <taxon>Chordata</taxon>
        <taxon>Craniata</taxon>
        <taxon>Vertebrata</taxon>
        <taxon>Euteleostomi</taxon>
        <taxon>Actinopterygii</taxon>
        <taxon>Neopterygii</taxon>
        <taxon>Teleostei</taxon>
        <taxon>Anguilliformes</taxon>
        <taxon>Synaphobranchidae</taxon>
        <taxon>Synaphobranchus</taxon>
    </lineage>
</organism>
<proteinExistence type="predicted"/>
<dbReference type="Proteomes" id="UP001152622">
    <property type="component" value="Chromosome 2"/>
</dbReference>
<sequence length="95" mass="9937">MATLAVLPAPWLVVTDPGDGMLCLCVSLPAVQRVGGPSVGRPLGREPPAHPPRRTPPDAGRPMDAVKVTGHAQASAPSLALPFVCLLVALHWRLH</sequence>